<gene>
    <name evidence="1" type="ORF">G6F50_016222</name>
</gene>
<name>A0A9P7C246_9FUNG</name>
<evidence type="ECO:0000313" key="2">
    <source>
        <dbReference type="Proteomes" id="UP000740926"/>
    </source>
</evidence>
<comment type="caution">
    <text evidence="1">The sequence shown here is derived from an EMBL/GenBank/DDBJ whole genome shotgun (WGS) entry which is preliminary data.</text>
</comment>
<evidence type="ECO:0000313" key="1">
    <source>
        <dbReference type="EMBL" id="KAG1532436.1"/>
    </source>
</evidence>
<keyword evidence="2" id="KW-1185">Reference proteome</keyword>
<proteinExistence type="predicted"/>
<reference evidence="1 2" key="1">
    <citation type="journal article" date="2020" name="Microb. Genom.">
        <title>Genetic diversity of clinical and environmental Mucorales isolates obtained from an investigation of mucormycosis cases among solid organ transplant recipients.</title>
        <authorList>
            <person name="Nguyen M.H."/>
            <person name="Kaul D."/>
            <person name="Muto C."/>
            <person name="Cheng S.J."/>
            <person name="Richter R.A."/>
            <person name="Bruno V.M."/>
            <person name="Liu G."/>
            <person name="Beyhan S."/>
            <person name="Sundermann A.J."/>
            <person name="Mounaud S."/>
            <person name="Pasculle A.W."/>
            <person name="Nierman W.C."/>
            <person name="Driscoll E."/>
            <person name="Cumbie R."/>
            <person name="Clancy C.J."/>
            <person name="Dupont C.L."/>
        </authorList>
    </citation>
    <scope>NUCLEOTIDE SEQUENCE [LARGE SCALE GENOMIC DNA]</scope>
    <source>
        <strain evidence="1 2">GL24</strain>
    </source>
</reference>
<organism evidence="1 2">
    <name type="scientific">Rhizopus delemar</name>
    <dbReference type="NCBI Taxonomy" id="936053"/>
    <lineage>
        <taxon>Eukaryota</taxon>
        <taxon>Fungi</taxon>
        <taxon>Fungi incertae sedis</taxon>
        <taxon>Mucoromycota</taxon>
        <taxon>Mucoromycotina</taxon>
        <taxon>Mucoromycetes</taxon>
        <taxon>Mucorales</taxon>
        <taxon>Mucorineae</taxon>
        <taxon>Rhizopodaceae</taxon>
        <taxon>Rhizopus</taxon>
    </lineage>
</organism>
<sequence length="107" mass="11441">MADRLQRRIEDLAGLGVRAARGGQAIDHLVDLAQVRLDRGDGLLLDLVRKRVAVDALGVQASRFGRPVEGGRVVPARRAGLGGLGGAFEEHAQRLRATAERRADARG</sequence>
<protein>
    <submittedName>
        <fullName evidence="1">Uncharacterized protein</fullName>
    </submittedName>
</protein>
<dbReference type="EMBL" id="JAANIU010009916">
    <property type="protein sequence ID" value="KAG1532436.1"/>
    <property type="molecule type" value="Genomic_DNA"/>
</dbReference>
<dbReference type="AlphaFoldDB" id="A0A9P7C246"/>
<accession>A0A9P7C246</accession>
<dbReference type="Proteomes" id="UP000740926">
    <property type="component" value="Unassembled WGS sequence"/>
</dbReference>